<dbReference type="HOGENOM" id="CLU_180138_1_0_0"/>
<dbReference type="InterPro" id="IPR009296">
    <property type="entry name" value="DUF951"/>
</dbReference>
<dbReference type="PATRIC" id="fig|1303518.3.peg.1421"/>
<proteinExistence type="predicted"/>
<dbReference type="EMBL" id="HF951689">
    <property type="protein sequence ID" value="CCW35208.1"/>
    <property type="molecule type" value="Genomic_DNA"/>
</dbReference>
<gene>
    <name evidence="1" type="ORF">CCALI_01391</name>
</gene>
<dbReference type="Proteomes" id="UP000014227">
    <property type="component" value="Chromosome I"/>
</dbReference>
<dbReference type="InParanoid" id="S0EY15"/>
<name>S0EY15_CHTCT</name>
<dbReference type="PANTHER" id="PTHR38455">
    <property type="entry name" value="HYPOTHETICAL CYTOSOLIC PROTEIN"/>
    <property type="match status" value="1"/>
</dbReference>
<organism evidence="1 2">
    <name type="scientific">Chthonomonas calidirosea (strain DSM 23976 / ICMP 18418 / T49)</name>
    <dbReference type="NCBI Taxonomy" id="1303518"/>
    <lineage>
        <taxon>Bacteria</taxon>
        <taxon>Bacillati</taxon>
        <taxon>Armatimonadota</taxon>
        <taxon>Chthonomonadia</taxon>
        <taxon>Chthonomonadales</taxon>
        <taxon>Chthonomonadaceae</taxon>
        <taxon>Chthonomonas</taxon>
    </lineage>
</organism>
<sequence>MPECIPIKVGMTVQLRKKHPCGGDLWTVTYVGADIAAVCMRCRRRVMLPREEFERRIRKVLSPDEDASVRGKGQ</sequence>
<dbReference type="FunCoup" id="S0EY15">
    <property type="interactions" value="3"/>
</dbReference>
<dbReference type="eggNOG" id="COG4481">
    <property type="taxonomic scope" value="Bacteria"/>
</dbReference>
<accession>S0EY15</accession>
<evidence type="ECO:0000313" key="1">
    <source>
        <dbReference type="EMBL" id="CCW35208.1"/>
    </source>
</evidence>
<dbReference type="Pfam" id="PF06107">
    <property type="entry name" value="DUF951"/>
    <property type="match status" value="1"/>
</dbReference>
<keyword evidence="2" id="KW-1185">Reference proteome</keyword>
<evidence type="ECO:0000313" key="2">
    <source>
        <dbReference type="Proteomes" id="UP000014227"/>
    </source>
</evidence>
<dbReference type="STRING" id="454171.CP488_02705"/>
<dbReference type="KEGG" id="ccz:CCALI_01391"/>
<reference evidence="2" key="1">
    <citation type="submission" date="2013-03" db="EMBL/GenBank/DDBJ databases">
        <title>Genome sequence of Chthonomonas calidirosea, the first sequenced genome from the Armatimonadetes phylum (formally candidate division OP10).</title>
        <authorList>
            <person name="Lee K.C.Y."/>
            <person name="Morgan X.C."/>
            <person name="Dunfield P.F."/>
            <person name="Tamas I."/>
            <person name="Houghton K.M."/>
            <person name="Vyssotski M."/>
            <person name="Ryan J.L.J."/>
            <person name="Lagutin K."/>
            <person name="McDonald I.R."/>
            <person name="Stott M.B."/>
        </authorList>
    </citation>
    <scope>NUCLEOTIDE SEQUENCE [LARGE SCALE GENOMIC DNA]</scope>
    <source>
        <strain evidence="2">DSM 23976 / ICMP 18418 / T49</strain>
    </source>
</reference>
<dbReference type="AlphaFoldDB" id="S0EY15"/>
<dbReference type="RefSeq" id="WP_016482747.1">
    <property type="nucleotide sequence ID" value="NC_021487.1"/>
</dbReference>
<dbReference type="PANTHER" id="PTHR38455:SF1">
    <property type="entry name" value="DUF951 DOMAIN-CONTAINING PROTEIN"/>
    <property type="match status" value="1"/>
</dbReference>
<protein>
    <submittedName>
        <fullName evidence="1">Uncharacterized protein conserved in bacteria</fullName>
    </submittedName>
</protein>